<protein>
    <submittedName>
        <fullName evidence="1">Uncharacterized protein</fullName>
    </submittedName>
</protein>
<dbReference type="EMBL" id="JBHUIO010000005">
    <property type="protein sequence ID" value="MFD2169678.1"/>
    <property type="molecule type" value="Genomic_DNA"/>
</dbReference>
<comment type="caution">
    <text evidence="1">The sequence shown here is derived from an EMBL/GenBank/DDBJ whole genome shotgun (WGS) entry which is preliminary data.</text>
</comment>
<accession>A0ABW4ZW74</accession>
<evidence type="ECO:0000313" key="1">
    <source>
        <dbReference type="EMBL" id="MFD2169678.1"/>
    </source>
</evidence>
<keyword evidence="2" id="KW-1185">Reference proteome</keyword>
<proteinExistence type="predicted"/>
<gene>
    <name evidence="1" type="ORF">ACFSOY_06685</name>
</gene>
<dbReference type="Proteomes" id="UP001597343">
    <property type="component" value="Unassembled WGS sequence"/>
</dbReference>
<name>A0ABW4ZW74_9BACL</name>
<evidence type="ECO:0000313" key="2">
    <source>
        <dbReference type="Proteomes" id="UP001597343"/>
    </source>
</evidence>
<reference evidence="2" key="1">
    <citation type="journal article" date="2019" name="Int. J. Syst. Evol. Microbiol.">
        <title>The Global Catalogue of Microorganisms (GCM) 10K type strain sequencing project: providing services to taxonomists for standard genome sequencing and annotation.</title>
        <authorList>
            <consortium name="The Broad Institute Genomics Platform"/>
            <consortium name="The Broad Institute Genome Sequencing Center for Infectious Disease"/>
            <person name="Wu L."/>
            <person name="Ma J."/>
        </authorList>
    </citation>
    <scope>NUCLEOTIDE SEQUENCE [LARGE SCALE GENOMIC DNA]</scope>
    <source>
        <strain evidence="2">CGMCC 1.13574</strain>
    </source>
</reference>
<sequence>MNEFARTVEVTVELFAEAVEQEWAHRERWIEQSAIGRAELTSCGAWLDAYAGESFWERRFELGMQLREELHRVLTAIRPELATALLCGIGGAKRRGYTEERLAVSLEVPIEQIGAWRREAYAQIETALSEQTPLLSFLRERVAEDSGGTGEVQAISSLLQQAGQELSFDLRQFVDAGSELKIRQALHRAGLDAWEQVAATLPEQAQETVQLVRERMRLELGAGEVPTRG</sequence>
<dbReference type="RefSeq" id="WP_386045012.1">
    <property type="nucleotide sequence ID" value="NZ_JBHUIO010000005.1"/>
</dbReference>
<organism evidence="1 2">
    <name type="scientific">Tumebacillus lipolyticus</name>
    <dbReference type="NCBI Taxonomy" id="1280370"/>
    <lineage>
        <taxon>Bacteria</taxon>
        <taxon>Bacillati</taxon>
        <taxon>Bacillota</taxon>
        <taxon>Bacilli</taxon>
        <taxon>Bacillales</taxon>
        <taxon>Alicyclobacillaceae</taxon>
        <taxon>Tumebacillus</taxon>
    </lineage>
</organism>